<dbReference type="Proteomes" id="UP000692954">
    <property type="component" value="Unassembled WGS sequence"/>
</dbReference>
<protein>
    <recommendedName>
        <fullName evidence="1">Cyclic nucleotide-binding domain-containing protein</fullName>
    </recommendedName>
</protein>
<name>A0A8S1LCX8_9CILI</name>
<dbReference type="InterPro" id="IPR000595">
    <property type="entry name" value="cNMP-bd_dom"/>
</dbReference>
<proteinExistence type="predicted"/>
<evidence type="ECO:0000313" key="2">
    <source>
        <dbReference type="EMBL" id="CAD8060724.1"/>
    </source>
</evidence>
<reference evidence="2" key="1">
    <citation type="submission" date="2021-01" db="EMBL/GenBank/DDBJ databases">
        <authorList>
            <consortium name="Genoscope - CEA"/>
            <person name="William W."/>
        </authorList>
    </citation>
    <scope>NUCLEOTIDE SEQUENCE</scope>
</reference>
<dbReference type="GO" id="GO:0034236">
    <property type="term" value="F:protein kinase A catalytic subunit binding"/>
    <property type="evidence" value="ECO:0007669"/>
    <property type="project" value="TreeGrafter"/>
</dbReference>
<organism evidence="2 3">
    <name type="scientific">Paramecium sonneborni</name>
    <dbReference type="NCBI Taxonomy" id="65129"/>
    <lineage>
        <taxon>Eukaryota</taxon>
        <taxon>Sar</taxon>
        <taxon>Alveolata</taxon>
        <taxon>Ciliophora</taxon>
        <taxon>Intramacronucleata</taxon>
        <taxon>Oligohymenophorea</taxon>
        <taxon>Peniculida</taxon>
        <taxon>Parameciidae</taxon>
        <taxon>Paramecium</taxon>
    </lineage>
</organism>
<accession>A0A8S1LCX8</accession>
<feature type="domain" description="Cyclic nucleotide-binding" evidence="1">
    <location>
        <begin position="99"/>
        <end position="177"/>
    </location>
</feature>
<comment type="caution">
    <text evidence="2">The sequence shown here is derived from an EMBL/GenBank/DDBJ whole genome shotgun (WGS) entry which is preliminary data.</text>
</comment>
<dbReference type="PROSITE" id="PS50042">
    <property type="entry name" value="CNMP_BINDING_3"/>
    <property type="match status" value="1"/>
</dbReference>
<dbReference type="GO" id="GO:0004862">
    <property type="term" value="F:cAMP-dependent protein kinase inhibitor activity"/>
    <property type="evidence" value="ECO:0007669"/>
    <property type="project" value="TreeGrafter"/>
</dbReference>
<dbReference type="GO" id="GO:0005829">
    <property type="term" value="C:cytosol"/>
    <property type="evidence" value="ECO:0007669"/>
    <property type="project" value="TreeGrafter"/>
</dbReference>
<dbReference type="GO" id="GO:0005952">
    <property type="term" value="C:cAMP-dependent protein kinase complex"/>
    <property type="evidence" value="ECO:0007669"/>
    <property type="project" value="InterPro"/>
</dbReference>
<dbReference type="PANTHER" id="PTHR11635">
    <property type="entry name" value="CAMP-DEPENDENT PROTEIN KINASE REGULATORY CHAIN"/>
    <property type="match status" value="1"/>
</dbReference>
<dbReference type="CDD" id="cd00038">
    <property type="entry name" value="CAP_ED"/>
    <property type="match status" value="1"/>
</dbReference>
<dbReference type="PANTHER" id="PTHR11635:SF152">
    <property type="entry name" value="CAMP-DEPENDENT PROTEIN KINASE TYPE I REGULATORY SUBUNIT-RELATED"/>
    <property type="match status" value="1"/>
</dbReference>
<gene>
    <name evidence="2" type="ORF">PSON_ATCC_30995.1.T0140428</name>
</gene>
<dbReference type="OrthoDB" id="421226at2759"/>
<keyword evidence="3" id="KW-1185">Reference proteome</keyword>
<dbReference type="InterPro" id="IPR050503">
    <property type="entry name" value="cAMP-dep_PK_reg_su-like"/>
</dbReference>
<dbReference type="GO" id="GO:0030552">
    <property type="term" value="F:cAMP binding"/>
    <property type="evidence" value="ECO:0007669"/>
    <property type="project" value="TreeGrafter"/>
</dbReference>
<sequence>MACTSKEQFHKDINDLNQDLKPQEQIAQVQTKKLNRGTLIIQTSEGPTQFGLPPDTVKNYLKQFYLNYLIKLKIECIQSNFQQDIPFNRKIDIICIIDIFDKLTLNNAKFLLDALKLEKYKEGELVIQENQEGHKFYIIESGLSYFGESVLIQTGRRRALVLAITDLRVLSLDKHNFWFIFGDGYKVQGPVKEQMMQLMEARKQQDIQILFKYIVSQYFQEILIFHNQFLPKKHKQR</sequence>
<evidence type="ECO:0000259" key="1">
    <source>
        <dbReference type="PROSITE" id="PS50042"/>
    </source>
</evidence>
<dbReference type="AlphaFoldDB" id="A0A8S1LCX8"/>
<dbReference type="EMBL" id="CAJJDN010000014">
    <property type="protein sequence ID" value="CAD8060724.1"/>
    <property type="molecule type" value="Genomic_DNA"/>
</dbReference>
<evidence type="ECO:0000313" key="3">
    <source>
        <dbReference type="Proteomes" id="UP000692954"/>
    </source>
</evidence>